<keyword evidence="5" id="KW-0560">Oxidoreductase</keyword>
<feature type="binding site" description="axial binding residue" evidence="4">
    <location>
        <position position="440"/>
    </location>
    <ligand>
        <name>heme</name>
        <dbReference type="ChEBI" id="CHEBI:30413"/>
    </ligand>
    <ligandPart>
        <name>Fe</name>
        <dbReference type="ChEBI" id="CHEBI:18248"/>
    </ligandPart>
</feature>
<keyword evidence="4 5" id="KW-0349">Heme</keyword>
<evidence type="ECO:0000313" key="7">
    <source>
        <dbReference type="Proteomes" id="UP000467841"/>
    </source>
</evidence>
<evidence type="ECO:0000256" key="1">
    <source>
        <dbReference type="ARBA" id="ARBA00010617"/>
    </source>
</evidence>
<evidence type="ECO:0000313" key="6">
    <source>
        <dbReference type="EMBL" id="CAA7058557.1"/>
    </source>
</evidence>
<dbReference type="PANTHER" id="PTHR47955">
    <property type="entry name" value="CYTOCHROME P450 FAMILY 71 PROTEIN"/>
    <property type="match status" value="1"/>
</dbReference>
<dbReference type="PRINTS" id="PR00385">
    <property type="entry name" value="P450"/>
</dbReference>
<keyword evidence="5" id="KW-0503">Monooxygenase</keyword>
<protein>
    <recommendedName>
        <fullName evidence="8">Cytochrome P450</fullName>
    </recommendedName>
</protein>
<dbReference type="Proteomes" id="UP000467841">
    <property type="component" value="Unassembled WGS sequence"/>
</dbReference>
<evidence type="ECO:0008006" key="8">
    <source>
        <dbReference type="Google" id="ProtNLM"/>
    </source>
</evidence>
<dbReference type="OrthoDB" id="1470350at2759"/>
<evidence type="ECO:0000256" key="5">
    <source>
        <dbReference type="RuleBase" id="RU000461"/>
    </source>
</evidence>
<dbReference type="InterPro" id="IPR002401">
    <property type="entry name" value="Cyt_P450_E_grp-I"/>
</dbReference>
<comment type="similarity">
    <text evidence="1 5">Belongs to the cytochrome P450 family.</text>
</comment>
<dbReference type="InterPro" id="IPR001128">
    <property type="entry name" value="Cyt_P450"/>
</dbReference>
<keyword evidence="7" id="KW-1185">Reference proteome</keyword>
<dbReference type="PANTHER" id="PTHR47955:SF15">
    <property type="entry name" value="CYTOCHROME P450 71A2-LIKE"/>
    <property type="match status" value="1"/>
</dbReference>
<dbReference type="GO" id="GO:0005506">
    <property type="term" value="F:iron ion binding"/>
    <property type="evidence" value="ECO:0007669"/>
    <property type="project" value="InterPro"/>
</dbReference>
<keyword evidence="2 4" id="KW-0479">Metal-binding</keyword>
<proteinExistence type="inferred from homology"/>
<accession>A0A6D2KZ22</accession>
<dbReference type="CDD" id="cd11072">
    <property type="entry name" value="CYP71-like"/>
    <property type="match status" value="1"/>
</dbReference>
<dbReference type="Gene3D" id="1.10.630.10">
    <property type="entry name" value="Cytochrome P450"/>
    <property type="match status" value="1"/>
</dbReference>
<keyword evidence="3 4" id="KW-0408">Iron</keyword>
<reference evidence="6" key="1">
    <citation type="submission" date="2020-01" db="EMBL/GenBank/DDBJ databases">
        <authorList>
            <person name="Mishra B."/>
        </authorList>
    </citation>
    <scope>NUCLEOTIDE SEQUENCE [LARGE SCALE GENOMIC DNA]</scope>
</reference>
<dbReference type="InterPro" id="IPR036396">
    <property type="entry name" value="Cyt_P450_sf"/>
</dbReference>
<dbReference type="PRINTS" id="PR00463">
    <property type="entry name" value="EP450I"/>
</dbReference>
<dbReference type="SUPFAM" id="SSF48264">
    <property type="entry name" value="Cytochrome P450"/>
    <property type="match status" value="1"/>
</dbReference>
<evidence type="ECO:0000256" key="3">
    <source>
        <dbReference type="ARBA" id="ARBA00023004"/>
    </source>
</evidence>
<dbReference type="GO" id="GO:0020037">
    <property type="term" value="F:heme binding"/>
    <property type="evidence" value="ECO:0007669"/>
    <property type="project" value="InterPro"/>
</dbReference>
<dbReference type="GO" id="GO:0016705">
    <property type="term" value="F:oxidoreductase activity, acting on paired donors, with incorporation or reduction of molecular oxygen"/>
    <property type="evidence" value="ECO:0007669"/>
    <property type="project" value="InterPro"/>
</dbReference>
<name>A0A6D2KZ22_9BRAS</name>
<dbReference type="PROSITE" id="PS00086">
    <property type="entry name" value="CYTOCHROME_P450"/>
    <property type="match status" value="1"/>
</dbReference>
<dbReference type="AlphaFoldDB" id="A0A6D2KZ22"/>
<evidence type="ECO:0000256" key="2">
    <source>
        <dbReference type="ARBA" id="ARBA00022723"/>
    </source>
</evidence>
<comment type="cofactor">
    <cofactor evidence="4">
        <name>heme</name>
        <dbReference type="ChEBI" id="CHEBI:30413"/>
    </cofactor>
</comment>
<dbReference type="EMBL" id="CACVBM020001729">
    <property type="protein sequence ID" value="CAA7058557.1"/>
    <property type="molecule type" value="Genomic_DNA"/>
</dbReference>
<dbReference type="InterPro" id="IPR017972">
    <property type="entry name" value="Cyt_P450_CS"/>
</dbReference>
<evidence type="ECO:0000256" key="4">
    <source>
        <dbReference type="PIRSR" id="PIRSR602401-1"/>
    </source>
</evidence>
<dbReference type="FunFam" id="1.10.630.10:FF:000011">
    <property type="entry name" value="Cytochrome P450 83B1"/>
    <property type="match status" value="1"/>
</dbReference>
<organism evidence="6 7">
    <name type="scientific">Microthlaspi erraticum</name>
    <dbReference type="NCBI Taxonomy" id="1685480"/>
    <lineage>
        <taxon>Eukaryota</taxon>
        <taxon>Viridiplantae</taxon>
        <taxon>Streptophyta</taxon>
        <taxon>Embryophyta</taxon>
        <taxon>Tracheophyta</taxon>
        <taxon>Spermatophyta</taxon>
        <taxon>Magnoliopsida</taxon>
        <taxon>eudicotyledons</taxon>
        <taxon>Gunneridae</taxon>
        <taxon>Pentapetalae</taxon>
        <taxon>rosids</taxon>
        <taxon>malvids</taxon>
        <taxon>Brassicales</taxon>
        <taxon>Brassicaceae</taxon>
        <taxon>Coluteocarpeae</taxon>
        <taxon>Microthlaspi</taxon>
    </lineage>
</organism>
<dbReference type="GO" id="GO:0004497">
    <property type="term" value="F:monooxygenase activity"/>
    <property type="evidence" value="ECO:0007669"/>
    <property type="project" value="UniProtKB-KW"/>
</dbReference>
<gene>
    <name evidence="6" type="ORF">MERR_LOCUS45793</name>
</gene>
<sequence length="556" mass="63218">MENIIISLCLAAILAFLFLKPLLKRTTATRLNLPPSPWRLPVIGNLHQLSLHPHRSLGALSLRYGPLMLLHFGRVPVLVVSSADVAHDVMKTHDLKFANRPKTKAVNIFTNGGRDVAFASYGVYWRQMKSVCTVHLLSKKMVKSYEKVREEEIKEMMDKVEKGSSSSLSVNLSEIIVDMTNNVICRIAIGRKYSGEGNTWDFEKHLRKVMEYLGAFPVGDYIPSLAWIDKIRSVDRNMEEVNKAFVEFLDRVIQEHVDEGKNKETLDIVDMLLRIQREKTNGLELDRSDIRAVILDIFAAGTSTTFTAIDWVMALLIRHPNCMKNLQDEIRTYSRHKLYTSEEEVDNMEYLKAVVKEALRLHPPIPMLVPRQLSEDVKLKGYDIAAGTQVIINAWPIHRDTTTWGPDAEEFKPERHLDLPLDFQGQDFKYIPFGSGRRLCPGIELASTLIEVTLANLVNQFNWRVETRPSGDDDEYYLAETTGIEVSQMSNGPIRTQTGQPAAVSLCRRIRRVGPLWAAVSKSSALTRTAWYWPLCGSARRLNCFMLKLIHQSVCL</sequence>
<dbReference type="Pfam" id="PF00067">
    <property type="entry name" value="p450"/>
    <property type="match status" value="1"/>
</dbReference>
<comment type="caution">
    <text evidence="6">The sequence shown here is derived from an EMBL/GenBank/DDBJ whole genome shotgun (WGS) entry which is preliminary data.</text>
</comment>